<comment type="subcellular location">
    <subcellularLocation>
        <location evidence="1">Nucleus</location>
    </subcellularLocation>
</comment>
<feature type="domain" description="TF-B3" evidence="7">
    <location>
        <begin position="215"/>
        <end position="269"/>
    </location>
</feature>
<evidence type="ECO:0000256" key="4">
    <source>
        <dbReference type="ARBA" id="ARBA00023163"/>
    </source>
</evidence>
<evidence type="ECO:0000256" key="6">
    <source>
        <dbReference type="SAM" id="MobiDB-lite"/>
    </source>
</evidence>
<dbReference type="GO" id="GO:0005634">
    <property type="term" value="C:nucleus"/>
    <property type="evidence" value="ECO:0007669"/>
    <property type="project" value="UniProtKB-SubCell"/>
</dbReference>
<dbReference type="Proteomes" id="UP000197138">
    <property type="component" value="Unassembled WGS sequence"/>
</dbReference>
<evidence type="ECO:0000256" key="5">
    <source>
        <dbReference type="ARBA" id="ARBA00023242"/>
    </source>
</evidence>
<dbReference type="PANTHER" id="PTHR31541:SF25">
    <property type="entry name" value="GAMMA-GLIADIN B"/>
    <property type="match status" value="1"/>
</dbReference>
<evidence type="ECO:0000256" key="3">
    <source>
        <dbReference type="ARBA" id="ARBA00023125"/>
    </source>
</evidence>
<keyword evidence="4" id="KW-0804">Transcription</keyword>
<feature type="region of interest" description="Disordered" evidence="6">
    <location>
        <begin position="1"/>
        <end position="20"/>
    </location>
</feature>
<proteinExistence type="predicted"/>
<keyword evidence="3" id="KW-0238">DNA-binding</keyword>
<accession>A0A218WL96</accession>
<dbReference type="Pfam" id="PF03754">
    <property type="entry name" value="At2g31720-like"/>
    <property type="match status" value="1"/>
</dbReference>
<evidence type="ECO:0000259" key="7">
    <source>
        <dbReference type="PROSITE" id="PS50863"/>
    </source>
</evidence>
<evidence type="ECO:0000256" key="2">
    <source>
        <dbReference type="ARBA" id="ARBA00023015"/>
    </source>
</evidence>
<evidence type="ECO:0000313" key="8">
    <source>
        <dbReference type="EMBL" id="OWM73607.1"/>
    </source>
</evidence>
<dbReference type="InterPro" id="IPR015300">
    <property type="entry name" value="DNA-bd_pseudobarrel_sf"/>
</dbReference>
<comment type="caution">
    <text evidence="8">The sequence shown here is derived from an EMBL/GenBank/DDBJ whole genome shotgun (WGS) entry which is preliminary data.</text>
</comment>
<keyword evidence="5" id="KW-0539">Nucleus</keyword>
<protein>
    <recommendedName>
        <fullName evidence="7">TF-B3 domain-containing protein</fullName>
    </recommendedName>
</protein>
<dbReference type="PANTHER" id="PTHR31541">
    <property type="entry name" value="B3 DOMAIN PLANT PROTEIN-RELATED"/>
    <property type="match status" value="1"/>
</dbReference>
<dbReference type="GO" id="GO:0003677">
    <property type="term" value="F:DNA binding"/>
    <property type="evidence" value="ECO:0007669"/>
    <property type="project" value="UniProtKB-KW"/>
</dbReference>
<dbReference type="Gene3D" id="2.40.330.10">
    <property type="entry name" value="DNA-binding pseudobarrel domain"/>
    <property type="match status" value="1"/>
</dbReference>
<evidence type="ECO:0000313" key="9">
    <source>
        <dbReference type="Proteomes" id="UP000197138"/>
    </source>
</evidence>
<gene>
    <name evidence="8" type="ORF">CDL15_Pgr026706</name>
</gene>
<name>A0A218WL96_PUNGR</name>
<feature type="region of interest" description="Disordered" evidence="6">
    <location>
        <begin position="101"/>
        <end position="127"/>
    </location>
</feature>
<sequence>MNSTMKKLAVAEEDEGRVISQDDEGCRPIIKKKRVQFSASEMEEWEKPVSSEDFAKEDTEGWKKLDYLLCVGERYEEREGLMREKGLKQNTVSRQIIVDSRTDAAANEKQENLKGGPKSKQPDREIPQDVKNKIINGLGGDKILFVCEKPLTKSDCDKNEHHLMMTEKMISWSPLFLSDDEKELLKTRDEKNKLNKIQVELLEPTLTTCELELGRWEMKKPGKSSSVTFVLSHGWNDVVKRNGLKAGDHVEVWSFRRGSQLCLALITKRN</sequence>
<dbReference type="AlphaFoldDB" id="A0A218WL96"/>
<dbReference type="InterPro" id="IPR005508">
    <property type="entry name" value="At2g31720-like"/>
</dbReference>
<dbReference type="SUPFAM" id="SSF101936">
    <property type="entry name" value="DNA-binding pseudobarrel domain"/>
    <property type="match status" value="1"/>
</dbReference>
<dbReference type="PROSITE" id="PS50863">
    <property type="entry name" value="B3"/>
    <property type="match status" value="1"/>
</dbReference>
<keyword evidence="2" id="KW-0805">Transcription regulation</keyword>
<feature type="compositionally biased region" description="Basic and acidic residues" evidence="6">
    <location>
        <begin position="101"/>
        <end position="112"/>
    </location>
</feature>
<evidence type="ECO:0000256" key="1">
    <source>
        <dbReference type="ARBA" id="ARBA00004123"/>
    </source>
</evidence>
<reference evidence="9" key="1">
    <citation type="journal article" date="2017" name="Plant J.">
        <title>The pomegranate (Punica granatum L.) genome and the genomics of punicalagin biosynthesis.</title>
        <authorList>
            <person name="Qin G."/>
            <person name="Xu C."/>
            <person name="Ming R."/>
            <person name="Tang H."/>
            <person name="Guyot R."/>
            <person name="Kramer E.M."/>
            <person name="Hu Y."/>
            <person name="Yi X."/>
            <person name="Qi Y."/>
            <person name="Xu X."/>
            <person name="Gao Z."/>
            <person name="Pan H."/>
            <person name="Jian J."/>
            <person name="Tian Y."/>
            <person name="Yue Z."/>
            <person name="Xu Y."/>
        </authorList>
    </citation>
    <scope>NUCLEOTIDE SEQUENCE [LARGE SCALE GENOMIC DNA]</scope>
    <source>
        <strain evidence="9">cv. Dabenzi</strain>
    </source>
</reference>
<dbReference type="InterPro" id="IPR003340">
    <property type="entry name" value="B3_DNA-bd"/>
</dbReference>
<dbReference type="EMBL" id="MTKT01003950">
    <property type="protein sequence ID" value="OWM73607.1"/>
    <property type="molecule type" value="Genomic_DNA"/>
</dbReference>
<organism evidence="8 9">
    <name type="scientific">Punica granatum</name>
    <name type="common">Pomegranate</name>
    <dbReference type="NCBI Taxonomy" id="22663"/>
    <lineage>
        <taxon>Eukaryota</taxon>
        <taxon>Viridiplantae</taxon>
        <taxon>Streptophyta</taxon>
        <taxon>Embryophyta</taxon>
        <taxon>Tracheophyta</taxon>
        <taxon>Spermatophyta</taxon>
        <taxon>Magnoliopsida</taxon>
        <taxon>eudicotyledons</taxon>
        <taxon>Gunneridae</taxon>
        <taxon>Pentapetalae</taxon>
        <taxon>rosids</taxon>
        <taxon>malvids</taxon>
        <taxon>Myrtales</taxon>
        <taxon>Lythraceae</taxon>
        <taxon>Punica</taxon>
    </lineage>
</organism>